<dbReference type="PANTHER" id="PTHR37285">
    <property type="entry name" value="SPORE WALL MATURATION PROTEIN DIT1"/>
    <property type="match status" value="1"/>
</dbReference>
<gene>
    <name evidence="1" type="ORF">C0V70_01910</name>
</gene>
<accession>A0A2K9NMY0</accession>
<dbReference type="EMBL" id="CP025704">
    <property type="protein sequence ID" value="AUN96879.1"/>
    <property type="molecule type" value="Genomic_DNA"/>
</dbReference>
<protein>
    <submittedName>
        <fullName evidence="1">Pyoverdine biosynthesis protein PvcA</fullName>
    </submittedName>
</protein>
<dbReference type="OrthoDB" id="860574at2"/>
<evidence type="ECO:0000313" key="1">
    <source>
        <dbReference type="EMBL" id="AUN96879.1"/>
    </source>
</evidence>
<dbReference type="Pfam" id="PF05141">
    <property type="entry name" value="DIT1_PvcA"/>
    <property type="match status" value="1"/>
</dbReference>
<dbReference type="AlphaFoldDB" id="A0A2K9NMY0"/>
<name>A0A2K9NMY0_BACTC</name>
<proteinExistence type="predicted"/>
<dbReference type="InterPro" id="IPR007817">
    <property type="entry name" value="Isocyanide_synthase_DIT1"/>
</dbReference>
<keyword evidence="2" id="KW-1185">Reference proteome</keyword>
<reference evidence="1 2" key="1">
    <citation type="submission" date="2018-01" db="EMBL/GenBank/DDBJ databases">
        <title>Complete genome sequence of Bacteriovorax stolpii DSM12778.</title>
        <authorList>
            <person name="Tang B."/>
            <person name="Chang J."/>
        </authorList>
    </citation>
    <scope>NUCLEOTIDE SEQUENCE [LARGE SCALE GENOMIC DNA]</scope>
    <source>
        <strain evidence="1 2">DSM 12778</strain>
    </source>
</reference>
<dbReference type="Proteomes" id="UP000235584">
    <property type="component" value="Chromosome"/>
</dbReference>
<organism evidence="1 2">
    <name type="scientific">Bacteriovorax stolpii</name>
    <name type="common">Bdellovibrio stolpii</name>
    <dbReference type="NCBI Taxonomy" id="960"/>
    <lineage>
        <taxon>Bacteria</taxon>
        <taxon>Pseudomonadati</taxon>
        <taxon>Bdellovibrionota</taxon>
        <taxon>Bacteriovoracia</taxon>
        <taxon>Bacteriovoracales</taxon>
        <taxon>Bacteriovoracaceae</taxon>
        <taxon>Bacteriovorax</taxon>
    </lineage>
</organism>
<sequence>MEESMEAAKNEALIDNKEALAVIYKAVLELSNHDDLSDIQYADVPILKKATEQFFENVPLTFLLPAFPAKSPSTAKTSGIHPDLGEVLALKSLDEMCKKISSVYAPGARVVICSDGRVFSDVVSVPDAHIDEYGEWIENIIREFKLSHLSTFSMDDLYPDTKGDLLRERLVWRYAKSTDEIRFLVINDDNYRALFNGVHKFMMEDHGGLAENKTLSKNQLSKKTKLLTYELIRRSDAWSELLTDQFGDVLRLSIHAYPINHSKFGVKLLSSSDKWATPWHNVTVKVDGAFQLMHKSKALELGATEKRLGGKYVYFEV</sequence>
<dbReference type="PANTHER" id="PTHR37285:SF5">
    <property type="entry name" value="SPORE WALL MATURATION PROTEIN DIT1"/>
    <property type="match status" value="1"/>
</dbReference>
<dbReference type="KEGG" id="bsto:C0V70_01910"/>
<evidence type="ECO:0000313" key="2">
    <source>
        <dbReference type="Proteomes" id="UP000235584"/>
    </source>
</evidence>